<dbReference type="EMBL" id="MAYH01000023">
    <property type="protein sequence ID" value="OCA72293.1"/>
    <property type="molecule type" value="Genomic_DNA"/>
</dbReference>
<accession>A0A1B8ZL21</accession>
<evidence type="ECO:0000313" key="2">
    <source>
        <dbReference type="Proteomes" id="UP000092651"/>
    </source>
</evidence>
<gene>
    <name evidence="1" type="ORF">BBI01_09150</name>
</gene>
<evidence type="ECO:0000313" key="1">
    <source>
        <dbReference type="EMBL" id="OCA72293.1"/>
    </source>
</evidence>
<dbReference type="RefSeq" id="WP_065394517.1">
    <property type="nucleotide sequence ID" value="NZ_MAYH01000023.1"/>
</dbReference>
<protein>
    <submittedName>
        <fullName evidence="1">Uncharacterized protein</fullName>
    </submittedName>
</protein>
<dbReference type="OrthoDB" id="2618242at2"/>
<name>A0A1B8ZL21_9FLAO</name>
<comment type="caution">
    <text evidence="1">The sequence shown here is derived from an EMBL/GenBank/DDBJ whole genome shotgun (WGS) entry which is preliminary data.</text>
</comment>
<proteinExistence type="predicted"/>
<dbReference type="AlphaFoldDB" id="A0A1B8ZL21"/>
<dbReference type="Proteomes" id="UP000092651">
    <property type="component" value="Unassembled WGS sequence"/>
</dbReference>
<sequence>METKKLYDYFLDTLSHCGTFILDSNKEDIEYQIFEEFDIGIISFLHENSLKQLLDSKFITFDVYNKCLLLRKQVLELQELDLWKIDLIKTNEKWRDVILLCDEIKDMILKN</sequence>
<organism evidence="1 2">
    <name type="scientific">Chryseobacterium artocarpi</name>
    <dbReference type="NCBI Taxonomy" id="1414727"/>
    <lineage>
        <taxon>Bacteria</taxon>
        <taxon>Pseudomonadati</taxon>
        <taxon>Bacteroidota</taxon>
        <taxon>Flavobacteriia</taxon>
        <taxon>Flavobacteriales</taxon>
        <taxon>Weeksellaceae</taxon>
        <taxon>Chryseobacterium group</taxon>
        <taxon>Chryseobacterium</taxon>
    </lineage>
</organism>
<reference evidence="1 2" key="1">
    <citation type="submission" date="2016-07" db="EMBL/GenBank/DDBJ databases">
        <authorList>
            <person name="Jeong J.-J."/>
            <person name="Kim D.W."/>
            <person name="Sang M.K."/>
            <person name="Choi I.-G."/>
            <person name="Kim K.D."/>
        </authorList>
    </citation>
    <scope>NUCLEOTIDE SEQUENCE [LARGE SCALE GENOMIC DNA]</scope>
    <source>
        <strain evidence="1 2">UTM-3</strain>
    </source>
</reference>
<keyword evidence="2" id="KW-1185">Reference proteome</keyword>